<dbReference type="OMA" id="KSMNWLR"/>
<comment type="subcellular location">
    <subcellularLocation>
        <location evidence="1">Nucleus</location>
    </subcellularLocation>
</comment>
<dbReference type="Proteomes" id="UP000024404">
    <property type="component" value="Unassembled WGS sequence"/>
</dbReference>
<dbReference type="PANTHER" id="PTHR10985">
    <property type="entry name" value="BASIC HELIX-LOOP-HELIX TRANSCRIPTION FACTOR, HES-RELATED"/>
    <property type="match status" value="1"/>
</dbReference>
<protein>
    <submittedName>
        <fullName evidence="7">BHLH domain-containing protein</fullName>
    </submittedName>
</protein>
<feature type="domain" description="BHLH" evidence="6">
    <location>
        <begin position="2"/>
        <end position="56"/>
    </location>
</feature>
<dbReference type="PROSITE" id="PS50888">
    <property type="entry name" value="BHLH"/>
    <property type="match status" value="1"/>
</dbReference>
<dbReference type="GO" id="GO:0005634">
    <property type="term" value="C:nucleus"/>
    <property type="evidence" value="ECO:0007669"/>
    <property type="project" value="UniProtKB-SubCell"/>
</dbReference>
<feature type="compositionally biased region" description="Polar residues" evidence="5">
    <location>
        <begin position="147"/>
        <end position="158"/>
    </location>
</feature>
<dbReference type="EnsemblMetazoa" id="OVOC2187.1">
    <property type="protein sequence ID" value="OVOC2187.1"/>
    <property type="gene ID" value="WBGene00238996"/>
</dbReference>
<dbReference type="EMBL" id="CMVM020000072">
    <property type="status" value="NOT_ANNOTATED_CDS"/>
    <property type="molecule type" value="Genomic_DNA"/>
</dbReference>
<organism evidence="7 8">
    <name type="scientific">Onchocerca volvulus</name>
    <dbReference type="NCBI Taxonomy" id="6282"/>
    <lineage>
        <taxon>Eukaryota</taxon>
        <taxon>Metazoa</taxon>
        <taxon>Ecdysozoa</taxon>
        <taxon>Nematoda</taxon>
        <taxon>Chromadorea</taxon>
        <taxon>Rhabditida</taxon>
        <taxon>Spirurina</taxon>
        <taxon>Spiruromorpha</taxon>
        <taxon>Filarioidea</taxon>
        <taxon>Onchocercidae</taxon>
        <taxon>Onchocerca</taxon>
    </lineage>
</organism>
<dbReference type="Pfam" id="PF00010">
    <property type="entry name" value="HLH"/>
    <property type="match status" value="1"/>
</dbReference>
<reference evidence="8" key="1">
    <citation type="submission" date="2013-10" db="EMBL/GenBank/DDBJ databases">
        <title>Genome sequencing of Onchocerca volvulus.</title>
        <authorList>
            <person name="Cotton J."/>
            <person name="Tsai J."/>
            <person name="Stanley E."/>
            <person name="Tracey A."/>
            <person name="Holroyd N."/>
            <person name="Lustigman S."/>
            <person name="Berriman M."/>
        </authorList>
    </citation>
    <scope>NUCLEOTIDE SEQUENCE</scope>
</reference>
<keyword evidence="8" id="KW-1185">Reference proteome</keyword>
<keyword evidence="3" id="KW-0804">Transcription</keyword>
<feature type="compositionally biased region" description="Low complexity" evidence="5">
    <location>
        <begin position="135"/>
        <end position="146"/>
    </location>
</feature>
<feature type="region of interest" description="Disordered" evidence="5">
    <location>
        <begin position="132"/>
        <end position="158"/>
    </location>
</feature>
<dbReference type="InterPro" id="IPR036638">
    <property type="entry name" value="HLH_DNA-bd_sf"/>
</dbReference>
<keyword evidence="4" id="KW-0539">Nucleus</keyword>
<name>A0A8R1XUC1_ONCVO</name>
<evidence type="ECO:0000256" key="4">
    <source>
        <dbReference type="ARBA" id="ARBA00023242"/>
    </source>
</evidence>
<evidence type="ECO:0000256" key="2">
    <source>
        <dbReference type="ARBA" id="ARBA00023015"/>
    </source>
</evidence>
<dbReference type="SMART" id="SM00353">
    <property type="entry name" value="HLH"/>
    <property type="match status" value="1"/>
</dbReference>
<dbReference type="InterPro" id="IPR050370">
    <property type="entry name" value="HES_HEY"/>
</dbReference>
<evidence type="ECO:0000256" key="5">
    <source>
        <dbReference type="SAM" id="MobiDB-lite"/>
    </source>
</evidence>
<dbReference type="GO" id="GO:0046983">
    <property type="term" value="F:protein dimerization activity"/>
    <property type="evidence" value="ECO:0007669"/>
    <property type="project" value="InterPro"/>
</dbReference>
<evidence type="ECO:0000313" key="8">
    <source>
        <dbReference type="Proteomes" id="UP000024404"/>
    </source>
</evidence>
<proteinExistence type="predicted"/>
<evidence type="ECO:0000313" key="7">
    <source>
        <dbReference type="EnsemblMetazoa" id="OVOC2187.1"/>
    </source>
</evidence>
<dbReference type="AlphaFoldDB" id="A0A8R1XUC1"/>
<evidence type="ECO:0000259" key="6">
    <source>
        <dbReference type="PROSITE" id="PS50888"/>
    </source>
</evidence>
<dbReference type="SUPFAM" id="SSF47459">
    <property type="entry name" value="HLH, helix-loop-helix DNA-binding domain"/>
    <property type="match status" value="1"/>
</dbReference>
<reference evidence="7" key="2">
    <citation type="submission" date="2022-06" db="UniProtKB">
        <authorList>
            <consortium name="EnsemblMetazoa"/>
        </authorList>
    </citation>
    <scope>IDENTIFICATION</scope>
</reference>
<evidence type="ECO:0000256" key="3">
    <source>
        <dbReference type="ARBA" id="ARBA00023163"/>
    </source>
</evidence>
<dbReference type="InterPro" id="IPR011598">
    <property type="entry name" value="bHLH_dom"/>
</dbReference>
<evidence type="ECO:0000256" key="1">
    <source>
        <dbReference type="ARBA" id="ARBA00004123"/>
    </source>
</evidence>
<accession>A0A8R1XUC1</accession>
<dbReference type="Gene3D" id="4.10.280.10">
    <property type="entry name" value="Helix-loop-helix DNA-binding domain"/>
    <property type="match status" value="1"/>
</dbReference>
<keyword evidence="2" id="KW-0805">Transcription regulation</keyword>
<sequence length="237" mass="26820">MNVIKSKAEIERRRRARMNASLDQLKMFHLIRSPKIESKMEKIEILDLTIKYLQSVSNDQRREAEKMAYLGFKDGFQEAQKVTTSFIYNQYHPSISSPLVASINAKLASIFDQSFKSMNWLRSVYGNDFKGRKQSSSSANSSEINSPQVGRNSTNFLPQSHSTPIFHPRAIPPLFESPESNQSLSLSFSLSSSLSSAKENEENWNESSNVSNTREFICVTCEGNCCCNKKIIPDQVS</sequence>